<dbReference type="GO" id="GO:0050427">
    <property type="term" value="P:3'-phosphoadenosine 5'-phosphosulfate metabolic process"/>
    <property type="evidence" value="ECO:0007669"/>
    <property type="project" value="TreeGrafter"/>
</dbReference>
<evidence type="ECO:0000256" key="5">
    <source>
        <dbReference type="ARBA" id="ARBA00022842"/>
    </source>
</evidence>
<evidence type="ECO:0000313" key="7">
    <source>
        <dbReference type="EMBL" id="SVE18299.1"/>
    </source>
</evidence>
<dbReference type="PANTHER" id="PTHR43028">
    <property type="entry name" value="3'(2'),5'-BISPHOSPHATE NUCLEOTIDASE 1"/>
    <property type="match status" value="1"/>
</dbReference>
<dbReference type="InterPro" id="IPR000760">
    <property type="entry name" value="Inositol_monophosphatase-like"/>
</dbReference>
<feature type="non-terminal residue" evidence="7">
    <location>
        <position position="1"/>
    </location>
</feature>
<evidence type="ECO:0000256" key="3">
    <source>
        <dbReference type="ARBA" id="ARBA00022723"/>
    </source>
</evidence>
<dbReference type="GO" id="GO:0000103">
    <property type="term" value="P:sulfate assimilation"/>
    <property type="evidence" value="ECO:0007669"/>
    <property type="project" value="TreeGrafter"/>
</dbReference>
<dbReference type="AlphaFoldDB" id="A0A383BEN7"/>
<sequence>VFEQIIQIAEEAGRAILEVYEGSKIEVETKSDSSPLTQADLAAHRVIVARLAELYPEIPVLSEESDSISLEQRRAWSRYFLVDPLDGTKEFIQRNGEFTVNIALIDQGKAIVGVVHVPVQGTSYFGTQLDKPAAWFIENGNRKEIHARSMQTRQEGDPLVVVASRRHGADALEHLLDGLRARFKQVELTNMGSS</sequence>
<dbReference type="SUPFAM" id="SSF56655">
    <property type="entry name" value="Carbohydrate phosphatase"/>
    <property type="match status" value="1"/>
</dbReference>
<reference evidence="7" key="1">
    <citation type="submission" date="2018-05" db="EMBL/GenBank/DDBJ databases">
        <authorList>
            <person name="Lanie J.A."/>
            <person name="Ng W.-L."/>
            <person name="Kazmierczak K.M."/>
            <person name="Andrzejewski T.M."/>
            <person name="Davidsen T.M."/>
            <person name="Wayne K.J."/>
            <person name="Tettelin H."/>
            <person name="Glass J.I."/>
            <person name="Rusch D."/>
            <person name="Podicherti R."/>
            <person name="Tsui H.-C.T."/>
            <person name="Winkler M.E."/>
        </authorList>
    </citation>
    <scope>NUCLEOTIDE SEQUENCE</scope>
</reference>
<gene>
    <name evidence="7" type="ORF">METZ01_LOCUS471153</name>
</gene>
<evidence type="ECO:0000256" key="4">
    <source>
        <dbReference type="ARBA" id="ARBA00022801"/>
    </source>
</evidence>
<keyword evidence="6" id="KW-0472">Membrane</keyword>
<proteinExistence type="predicted"/>
<dbReference type="Gene3D" id="3.30.540.10">
    <property type="entry name" value="Fructose-1,6-Bisphosphatase, subunit A, domain 1"/>
    <property type="match status" value="1"/>
</dbReference>
<dbReference type="EMBL" id="UINC01199734">
    <property type="protein sequence ID" value="SVE18299.1"/>
    <property type="molecule type" value="Genomic_DNA"/>
</dbReference>
<dbReference type="GO" id="GO:0046872">
    <property type="term" value="F:metal ion binding"/>
    <property type="evidence" value="ECO:0007669"/>
    <property type="project" value="UniProtKB-KW"/>
</dbReference>
<organism evidence="7">
    <name type="scientific">marine metagenome</name>
    <dbReference type="NCBI Taxonomy" id="408172"/>
    <lineage>
        <taxon>unclassified sequences</taxon>
        <taxon>metagenomes</taxon>
        <taxon>ecological metagenomes</taxon>
    </lineage>
</organism>
<dbReference type="Pfam" id="PF00459">
    <property type="entry name" value="Inositol_P"/>
    <property type="match status" value="1"/>
</dbReference>
<evidence type="ECO:0008006" key="8">
    <source>
        <dbReference type="Google" id="ProtNLM"/>
    </source>
</evidence>
<dbReference type="FunFam" id="3.30.540.10:FF:000007">
    <property type="entry name" value="3'(2'),5'-bisphosphate nucleotidase CysQ"/>
    <property type="match status" value="1"/>
</dbReference>
<name>A0A383BEN7_9ZZZZ</name>
<evidence type="ECO:0000256" key="1">
    <source>
        <dbReference type="ARBA" id="ARBA00022475"/>
    </source>
</evidence>
<evidence type="ECO:0000256" key="6">
    <source>
        <dbReference type="ARBA" id="ARBA00023136"/>
    </source>
</evidence>
<dbReference type="GO" id="GO:0008441">
    <property type="term" value="F:3'(2'),5'-bisphosphate nucleotidase activity"/>
    <property type="evidence" value="ECO:0007669"/>
    <property type="project" value="TreeGrafter"/>
</dbReference>
<keyword evidence="2" id="KW-0997">Cell inner membrane</keyword>
<dbReference type="PANTHER" id="PTHR43028:SF5">
    <property type="entry name" value="3'(2'),5'-BISPHOSPHATE NUCLEOTIDASE 1"/>
    <property type="match status" value="1"/>
</dbReference>
<dbReference type="CDD" id="cd01638">
    <property type="entry name" value="CysQ"/>
    <property type="match status" value="1"/>
</dbReference>
<keyword evidence="5" id="KW-0460">Magnesium</keyword>
<protein>
    <recommendedName>
        <fullName evidence="8">3'(2'),5'-bisphosphate nucleotidase</fullName>
    </recommendedName>
</protein>
<keyword evidence="1" id="KW-1003">Cell membrane</keyword>
<feature type="non-terminal residue" evidence="7">
    <location>
        <position position="194"/>
    </location>
</feature>
<keyword evidence="4" id="KW-0378">Hydrolase</keyword>
<dbReference type="InterPro" id="IPR050725">
    <property type="entry name" value="CysQ/Inositol_MonoPase"/>
</dbReference>
<evidence type="ECO:0000256" key="2">
    <source>
        <dbReference type="ARBA" id="ARBA00022519"/>
    </source>
</evidence>
<keyword evidence="3" id="KW-0479">Metal-binding</keyword>
<accession>A0A383BEN7</accession>